<comment type="caution">
    <text evidence="1">The sequence shown here is derived from an EMBL/GenBank/DDBJ whole genome shotgun (WGS) entry which is preliminary data.</text>
</comment>
<protein>
    <submittedName>
        <fullName evidence="1">Uncharacterized protein</fullName>
    </submittedName>
</protein>
<evidence type="ECO:0000313" key="2">
    <source>
        <dbReference type="Proteomes" id="UP000828390"/>
    </source>
</evidence>
<gene>
    <name evidence="1" type="ORF">DPMN_134183</name>
</gene>
<dbReference type="Proteomes" id="UP000828390">
    <property type="component" value="Unassembled WGS sequence"/>
</dbReference>
<organism evidence="1 2">
    <name type="scientific">Dreissena polymorpha</name>
    <name type="common">Zebra mussel</name>
    <name type="synonym">Mytilus polymorpha</name>
    <dbReference type="NCBI Taxonomy" id="45954"/>
    <lineage>
        <taxon>Eukaryota</taxon>
        <taxon>Metazoa</taxon>
        <taxon>Spiralia</taxon>
        <taxon>Lophotrochozoa</taxon>
        <taxon>Mollusca</taxon>
        <taxon>Bivalvia</taxon>
        <taxon>Autobranchia</taxon>
        <taxon>Heteroconchia</taxon>
        <taxon>Euheterodonta</taxon>
        <taxon>Imparidentia</taxon>
        <taxon>Neoheterodontei</taxon>
        <taxon>Myida</taxon>
        <taxon>Dreissenoidea</taxon>
        <taxon>Dreissenidae</taxon>
        <taxon>Dreissena</taxon>
    </lineage>
</organism>
<evidence type="ECO:0000313" key="1">
    <source>
        <dbReference type="EMBL" id="KAH3805873.1"/>
    </source>
</evidence>
<dbReference type="EMBL" id="JAIWYP010000006">
    <property type="protein sequence ID" value="KAH3805873.1"/>
    <property type="molecule type" value="Genomic_DNA"/>
</dbReference>
<reference evidence="1" key="1">
    <citation type="journal article" date="2019" name="bioRxiv">
        <title>The Genome of the Zebra Mussel, Dreissena polymorpha: A Resource for Invasive Species Research.</title>
        <authorList>
            <person name="McCartney M.A."/>
            <person name="Auch B."/>
            <person name="Kono T."/>
            <person name="Mallez S."/>
            <person name="Zhang Y."/>
            <person name="Obille A."/>
            <person name="Becker A."/>
            <person name="Abrahante J.E."/>
            <person name="Garbe J."/>
            <person name="Badalamenti J.P."/>
            <person name="Herman A."/>
            <person name="Mangelson H."/>
            <person name="Liachko I."/>
            <person name="Sullivan S."/>
            <person name="Sone E.D."/>
            <person name="Koren S."/>
            <person name="Silverstein K.A.T."/>
            <person name="Beckman K.B."/>
            <person name="Gohl D.M."/>
        </authorList>
    </citation>
    <scope>NUCLEOTIDE SEQUENCE</scope>
    <source>
        <strain evidence="1">Duluth1</strain>
        <tissue evidence="1">Whole animal</tissue>
    </source>
</reference>
<name>A0A9D4FZE2_DREPO</name>
<accession>A0A9D4FZE2</accession>
<proteinExistence type="predicted"/>
<reference evidence="1" key="2">
    <citation type="submission" date="2020-11" db="EMBL/GenBank/DDBJ databases">
        <authorList>
            <person name="McCartney M.A."/>
            <person name="Auch B."/>
            <person name="Kono T."/>
            <person name="Mallez S."/>
            <person name="Becker A."/>
            <person name="Gohl D.M."/>
            <person name="Silverstein K.A.T."/>
            <person name="Koren S."/>
            <person name="Bechman K.B."/>
            <person name="Herman A."/>
            <person name="Abrahante J.E."/>
            <person name="Garbe J."/>
        </authorList>
    </citation>
    <scope>NUCLEOTIDE SEQUENCE</scope>
    <source>
        <strain evidence="1">Duluth1</strain>
        <tissue evidence="1">Whole animal</tissue>
    </source>
</reference>
<keyword evidence="2" id="KW-1185">Reference proteome</keyword>
<dbReference type="AlphaFoldDB" id="A0A9D4FZE2"/>
<sequence length="53" mass="6016">MADGREAILFEELEAMRRDNEAFAAKCDTLALERQLELLKLNTMRTALCTPVC</sequence>